<evidence type="ECO:0000256" key="2">
    <source>
        <dbReference type="ARBA" id="ARBA00022695"/>
    </source>
</evidence>
<keyword evidence="3" id="KW-0540">Nuclease</keyword>
<dbReference type="Pfam" id="PF17917">
    <property type="entry name" value="RT_RNaseH"/>
    <property type="match status" value="1"/>
</dbReference>
<dbReference type="GO" id="GO:0003964">
    <property type="term" value="F:RNA-directed DNA polymerase activity"/>
    <property type="evidence" value="ECO:0007669"/>
    <property type="project" value="UniProtKB-KW"/>
</dbReference>
<evidence type="ECO:0000256" key="4">
    <source>
        <dbReference type="ARBA" id="ARBA00022759"/>
    </source>
</evidence>
<dbReference type="Pfam" id="PF03732">
    <property type="entry name" value="Retrotrans_gag"/>
    <property type="match status" value="1"/>
</dbReference>
<dbReference type="EMBL" id="LR862141">
    <property type="protein sequence ID" value="CAD1821732.1"/>
    <property type="molecule type" value="Genomic_DNA"/>
</dbReference>
<keyword evidence="1" id="KW-0808">Transferase</keyword>
<organism evidence="9">
    <name type="scientific">Ananas comosus var. bracteatus</name>
    <name type="common">red pineapple</name>
    <dbReference type="NCBI Taxonomy" id="296719"/>
    <lineage>
        <taxon>Eukaryota</taxon>
        <taxon>Viridiplantae</taxon>
        <taxon>Streptophyta</taxon>
        <taxon>Embryophyta</taxon>
        <taxon>Tracheophyta</taxon>
        <taxon>Spermatophyta</taxon>
        <taxon>Magnoliopsida</taxon>
        <taxon>Liliopsida</taxon>
        <taxon>Poales</taxon>
        <taxon>Bromeliaceae</taxon>
        <taxon>Bromelioideae</taxon>
        <taxon>Ananas</taxon>
    </lineage>
</organism>
<dbReference type="PANTHER" id="PTHR35046:SF26">
    <property type="entry name" value="RNA-DIRECTED DNA POLYMERASE"/>
    <property type="match status" value="1"/>
</dbReference>
<evidence type="ECO:0000259" key="7">
    <source>
        <dbReference type="Pfam" id="PF03732"/>
    </source>
</evidence>
<evidence type="ECO:0000256" key="3">
    <source>
        <dbReference type="ARBA" id="ARBA00022722"/>
    </source>
</evidence>
<name>A0A6V7NT25_ANACO</name>
<feature type="domain" description="Reverse transcriptase RNase H-like" evidence="8">
    <location>
        <begin position="222"/>
        <end position="294"/>
    </location>
</feature>
<dbReference type="AlphaFoldDB" id="A0A6V7NT25"/>
<evidence type="ECO:0000256" key="1">
    <source>
        <dbReference type="ARBA" id="ARBA00022679"/>
    </source>
</evidence>
<dbReference type="InterPro" id="IPR041373">
    <property type="entry name" value="RT_RNaseH"/>
</dbReference>
<reference evidence="9" key="1">
    <citation type="submission" date="2020-07" db="EMBL/GenBank/DDBJ databases">
        <authorList>
            <person name="Lin J."/>
        </authorList>
    </citation>
    <scope>NUCLEOTIDE SEQUENCE</scope>
</reference>
<keyword evidence="4" id="KW-0255">Endonuclease</keyword>
<dbReference type="InterPro" id="IPR005162">
    <property type="entry name" value="Retrotrans_gag_dom"/>
</dbReference>
<keyword evidence="2" id="KW-0548">Nucleotidyltransferase</keyword>
<accession>A0A6V7NT25</accession>
<dbReference type="SUPFAM" id="SSF54160">
    <property type="entry name" value="Chromo domain-like"/>
    <property type="match status" value="1"/>
</dbReference>
<dbReference type="PANTHER" id="PTHR35046">
    <property type="entry name" value="ZINC KNUCKLE (CCHC-TYPE) FAMILY PROTEIN"/>
    <property type="match status" value="1"/>
</dbReference>
<gene>
    <name evidence="9" type="ORF">CB5_LOCUS4943</name>
</gene>
<protein>
    <recommendedName>
        <fullName evidence="10">Reverse transcriptase RNase H-like domain-containing protein</fullName>
    </recommendedName>
</protein>
<dbReference type="GO" id="GO:0004519">
    <property type="term" value="F:endonuclease activity"/>
    <property type="evidence" value="ECO:0007669"/>
    <property type="project" value="UniProtKB-KW"/>
</dbReference>
<feature type="domain" description="Retrotransposon gag" evidence="7">
    <location>
        <begin position="62"/>
        <end position="158"/>
    </location>
</feature>
<dbReference type="GO" id="GO:0016787">
    <property type="term" value="F:hydrolase activity"/>
    <property type="evidence" value="ECO:0007669"/>
    <property type="project" value="UniProtKB-KW"/>
</dbReference>
<dbReference type="SUPFAM" id="SSF56672">
    <property type="entry name" value="DNA/RNA polymerases"/>
    <property type="match status" value="1"/>
</dbReference>
<evidence type="ECO:0000256" key="6">
    <source>
        <dbReference type="ARBA" id="ARBA00022918"/>
    </source>
</evidence>
<evidence type="ECO:0000313" key="9">
    <source>
        <dbReference type="EMBL" id="CAD1821732.1"/>
    </source>
</evidence>
<evidence type="ECO:0000259" key="8">
    <source>
        <dbReference type="Pfam" id="PF17917"/>
    </source>
</evidence>
<evidence type="ECO:0000256" key="5">
    <source>
        <dbReference type="ARBA" id="ARBA00022801"/>
    </source>
</evidence>
<sequence>MVRGGLEEQLLHALDLNSGGIKIEVADFYGKMHAEDYLDWEASIENYFEWKPMAENRKVLFVKLKLKGTALQWWKRVEEQRARQGKPKVSTWEQMKIKLQKQFLPADYTMEQYEKFHSLKQQSMNVEEYNSEFYNLSIREGLNKTNEQVTSRYLAELNPSIRDEMGVVNLPEIEDNEYDESEPIYDDYVEDSEEVDIHPVQGESLVVRRVMTTAVKEEEEDWSVIHNAFHTGNGAILSQDEKPIEFFSEKLSDAKRRYSTYDMEFYALVRAIQHWEHYLAYWEFVVYSDHQALRGNRYRIFLVKWLGKTASESTWITEDELLKIDSDMYDEVSREGFLTGVEFSKPGRLTQEL</sequence>
<keyword evidence="6" id="KW-0695">RNA-directed DNA polymerase</keyword>
<proteinExistence type="predicted"/>
<evidence type="ECO:0008006" key="10">
    <source>
        <dbReference type="Google" id="ProtNLM"/>
    </source>
</evidence>
<keyword evidence="5" id="KW-0378">Hydrolase</keyword>
<dbReference type="InterPro" id="IPR043502">
    <property type="entry name" value="DNA/RNA_pol_sf"/>
</dbReference>
<dbReference type="InterPro" id="IPR016197">
    <property type="entry name" value="Chromo-like_dom_sf"/>
</dbReference>